<accession>C5FFG2</accession>
<protein>
    <submittedName>
        <fullName evidence="5">Acetyltransferase</fullName>
    </submittedName>
</protein>
<dbReference type="PANTHER" id="PTHR10908:SF0">
    <property type="entry name" value="SEROTONIN N-ACETYLTRANSFERASE"/>
    <property type="match status" value="1"/>
</dbReference>
<dbReference type="RefSeq" id="XP_002849294.1">
    <property type="nucleotide sequence ID" value="XM_002849248.1"/>
</dbReference>
<feature type="domain" description="N-acetyltransferase" evidence="4">
    <location>
        <begin position="151"/>
        <end position="291"/>
    </location>
</feature>
<dbReference type="PROSITE" id="PS51186">
    <property type="entry name" value="GNAT"/>
    <property type="match status" value="1"/>
</dbReference>
<evidence type="ECO:0000256" key="3">
    <source>
        <dbReference type="SAM" id="MobiDB-lite"/>
    </source>
</evidence>
<dbReference type="OMA" id="WLEHAAF"/>
<dbReference type="PANTHER" id="PTHR10908">
    <property type="entry name" value="SEROTONIN N-ACETYLTRANSFERASE"/>
    <property type="match status" value="1"/>
</dbReference>
<sequence>MAEGTSISASPVDETHDTSPPAFHSIHLNDVSGLTGRPTPLPQKLWIKHRPDLLNGNVLDEDEDEDEDDDEDDDDVEDIYPTAGGVFNTEEDDFVAVDHSDASDYPWYMRSRAPARKSELDKLHPYVQLLSVSDVEGCEKVELAFPEPERSTPGNNKPKAVLLAHILATRTTSPVITNATMEIPKDWRNKKSALPRSSDEEPIGHQDEGSTIAIHSLAVLPEHQDKGLGKLLIKSYIQRIQDAKIADRLVLLAHDHLLPFYTSLGFENIGRSKCTFGGGGWNDLVLDFNKIK</sequence>
<dbReference type="GO" id="GO:0005737">
    <property type="term" value="C:cytoplasm"/>
    <property type="evidence" value="ECO:0007669"/>
    <property type="project" value="TreeGrafter"/>
</dbReference>
<feature type="compositionally biased region" description="Acidic residues" evidence="3">
    <location>
        <begin position="59"/>
        <end position="78"/>
    </location>
</feature>
<dbReference type="GeneID" id="9223231"/>
<evidence type="ECO:0000313" key="6">
    <source>
        <dbReference type="Proteomes" id="UP000002035"/>
    </source>
</evidence>
<feature type="region of interest" description="Disordered" evidence="3">
    <location>
        <begin position="187"/>
        <end position="206"/>
    </location>
</feature>
<dbReference type="AlphaFoldDB" id="C5FFG2"/>
<dbReference type="Proteomes" id="UP000002035">
    <property type="component" value="Unassembled WGS sequence"/>
</dbReference>
<feature type="region of interest" description="Disordered" evidence="3">
    <location>
        <begin position="1"/>
        <end position="85"/>
    </location>
</feature>
<dbReference type="EMBL" id="DS995702">
    <property type="protein sequence ID" value="EEQ29409.1"/>
    <property type="molecule type" value="Genomic_DNA"/>
</dbReference>
<feature type="compositionally biased region" description="Basic and acidic residues" evidence="3">
    <location>
        <begin position="197"/>
        <end position="206"/>
    </location>
</feature>
<dbReference type="InterPro" id="IPR051635">
    <property type="entry name" value="SNAT-like"/>
</dbReference>
<dbReference type="GO" id="GO:0004059">
    <property type="term" value="F:aralkylamine N-acetyltransferase activity"/>
    <property type="evidence" value="ECO:0007669"/>
    <property type="project" value="TreeGrafter"/>
</dbReference>
<dbReference type="VEuPathDB" id="FungiDB:MCYG_02228"/>
<gene>
    <name evidence="5" type="ORF">MCYG_02228</name>
</gene>
<proteinExistence type="predicted"/>
<organism evidence="5 6">
    <name type="scientific">Arthroderma otae (strain ATCC MYA-4605 / CBS 113480)</name>
    <name type="common">Microsporum canis</name>
    <dbReference type="NCBI Taxonomy" id="554155"/>
    <lineage>
        <taxon>Eukaryota</taxon>
        <taxon>Fungi</taxon>
        <taxon>Dikarya</taxon>
        <taxon>Ascomycota</taxon>
        <taxon>Pezizomycotina</taxon>
        <taxon>Eurotiomycetes</taxon>
        <taxon>Eurotiomycetidae</taxon>
        <taxon>Onygenales</taxon>
        <taxon>Arthrodermataceae</taxon>
        <taxon>Microsporum</taxon>
    </lineage>
</organism>
<dbReference type="CDD" id="cd04301">
    <property type="entry name" value="NAT_SF"/>
    <property type="match status" value="1"/>
</dbReference>
<keyword evidence="6" id="KW-1185">Reference proteome</keyword>
<dbReference type="InterPro" id="IPR000182">
    <property type="entry name" value="GNAT_dom"/>
</dbReference>
<dbReference type="OrthoDB" id="30840at2759"/>
<evidence type="ECO:0000256" key="2">
    <source>
        <dbReference type="ARBA" id="ARBA00023315"/>
    </source>
</evidence>
<dbReference type="STRING" id="554155.C5FFG2"/>
<dbReference type="Pfam" id="PF13673">
    <property type="entry name" value="Acetyltransf_10"/>
    <property type="match status" value="1"/>
</dbReference>
<dbReference type="SUPFAM" id="SSF55729">
    <property type="entry name" value="Acyl-CoA N-acyltransferases (Nat)"/>
    <property type="match status" value="1"/>
</dbReference>
<dbReference type="eggNOG" id="KOG4144">
    <property type="taxonomic scope" value="Eukaryota"/>
</dbReference>
<name>C5FFG2_ARTOC</name>
<evidence type="ECO:0000256" key="1">
    <source>
        <dbReference type="ARBA" id="ARBA00022679"/>
    </source>
</evidence>
<dbReference type="HOGENOM" id="CLU_061829_1_0_1"/>
<dbReference type="Gene3D" id="3.40.630.30">
    <property type="match status" value="1"/>
</dbReference>
<reference evidence="6" key="1">
    <citation type="journal article" date="2012" name="MBio">
        <title>Comparative genome analysis of Trichophyton rubrum and related dermatophytes reveals candidate genes involved in infection.</title>
        <authorList>
            <person name="Martinez D.A."/>
            <person name="Oliver B.G."/>
            <person name="Graeser Y."/>
            <person name="Goldberg J.M."/>
            <person name="Li W."/>
            <person name="Martinez-Rossi N.M."/>
            <person name="Monod M."/>
            <person name="Shelest E."/>
            <person name="Barton R.C."/>
            <person name="Birch E."/>
            <person name="Brakhage A.A."/>
            <person name="Chen Z."/>
            <person name="Gurr S.J."/>
            <person name="Heiman D."/>
            <person name="Heitman J."/>
            <person name="Kosti I."/>
            <person name="Rossi A."/>
            <person name="Saif S."/>
            <person name="Samalova M."/>
            <person name="Saunders C.W."/>
            <person name="Shea T."/>
            <person name="Summerbell R.C."/>
            <person name="Xu J."/>
            <person name="Young S."/>
            <person name="Zeng Q."/>
            <person name="Birren B.W."/>
            <person name="Cuomo C.A."/>
            <person name="White T.C."/>
        </authorList>
    </citation>
    <scope>NUCLEOTIDE SEQUENCE [LARGE SCALE GENOMIC DNA]</scope>
    <source>
        <strain evidence="6">ATCC MYA-4605 / CBS 113480</strain>
    </source>
</reference>
<keyword evidence="2" id="KW-0012">Acyltransferase</keyword>
<dbReference type="InterPro" id="IPR016181">
    <property type="entry name" value="Acyl_CoA_acyltransferase"/>
</dbReference>
<keyword evidence="1 5" id="KW-0808">Transferase</keyword>
<evidence type="ECO:0000313" key="5">
    <source>
        <dbReference type="EMBL" id="EEQ29409.1"/>
    </source>
</evidence>
<evidence type="ECO:0000259" key="4">
    <source>
        <dbReference type="PROSITE" id="PS51186"/>
    </source>
</evidence>